<evidence type="ECO:0000256" key="4">
    <source>
        <dbReference type="ARBA" id="ARBA00022980"/>
    </source>
</evidence>
<keyword evidence="6" id="KW-0687">Ribonucleoprotein</keyword>
<comment type="subcellular location">
    <subcellularLocation>
        <location evidence="1">Mitochondrion</location>
    </subcellularLocation>
</comment>
<evidence type="ECO:0000256" key="3">
    <source>
        <dbReference type="ARBA" id="ARBA00022946"/>
    </source>
</evidence>
<feature type="region of interest" description="Disordered" evidence="9">
    <location>
        <begin position="313"/>
        <end position="338"/>
    </location>
</feature>
<feature type="region of interest" description="Disordered" evidence="9">
    <location>
        <begin position="192"/>
        <end position="260"/>
    </location>
</feature>
<evidence type="ECO:0000313" key="10">
    <source>
        <dbReference type="EMBL" id="CAF0818353.1"/>
    </source>
</evidence>
<evidence type="ECO:0000256" key="9">
    <source>
        <dbReference type="SAM" id="MobiDB-lite"/>
    </source>
</evidence>
<feature type="compositionally biased region" description="Basic and acidic residues" evidence="9">
    <location>
        <begin position="230"/>
        <end position="257"/>
    </location>
</feature>
<dbReference type="EMBL" id="CAJNOC010000929">
    <property type="protein sequence ID" value="CAF0818353.1"/>
    <property type="molecule type" value="Genomic_DNA"/>
</dbReference>
<dbReference type="PANTHER" id="PTHR13231:SF3">
    <property type="entry name" value="SMALL RIBOSOMAL SUBUNIT PROTEIN MS31"/>
    <property type="match status" value="1"/>
</dbReference>
<feature type="region of interest" description="Disordered" evidence="9">
    <location>
        <begin position="106"/>
        <end position="176"/>
    </location>
</feature>
<evidence type="ECO:0000256" key="8">
    <source>
        <dbReference type="ARBA" id="ARBA00035363"/>
    </source>
</evidence>
<comment type="similarity">
    <text evidence="2">Belongs to the mitochondrion-specific ribosomal protein mS31 family.</text>
</comment>
<name>A0A813TYS3_9BILA</name>
<dbReference type="Pfam" id="PF15433">
    <property type="entry name" value="MRP-S31"/>
    <property type="match status" value="1"/>
</dbReference>
<dbReference type="Proteomes" id="UP000663879">
    <property type="component" value="Unassembled WGS sequence"/>
</dbReference>
<dbReference type="InterPro" id="IPR026299">
    <property type="entry name" value="MRP-S31"/>
</dbReference>
<keyword evidence="4" id="KW-0689">Ribosomal protein</keyword>
<proteinExistence type="inferred from homology"/>
<sequence>MSKENDAKKKKNPKEENRKLNQIKKFSFIQLTPEQNSKVIETKKNNQDLESTALKLARLIIDDKEAAIVKLARQILNNEIDHSKTTQTTIKPQIINEKLKNTSNEQIKTSDVQIKPIPDTTKLTFSAQPSSPSSPKKNKSKPKTIKKNSPSQEKSSKIKNLDAKNPDEQSDKIVKNNLVKEQESAAIKLAKLIDKEEPEKTADKLLKPIQQGSKIKNLKKKLKNNVESLESDKNENKNEKKLLDLEDLDSGKLEQKQEVSPVTRVDMYSKEHNLNSGKGLDLFKELGNLSIDKTKESPIWSMHYDEELKQAQEIPPMNESSDEDTDEEPDSDNGNKENVEHNVTASRIDESDADVPFHEHIFLDHHLEEFPQIEPIQLFMTLALNGLSQNGHLTLNEKKEIINWYKSYFDEKLDIIKEALDTEARIQETYIQSSK</sequence>
<dbReference type="GO" id="GO:0003735">
    <property type="term" value="F:structural constituent of ribosome"/>
    <property type="evidence" value="ECO:0007669"/>
    <property type="project" value="InterPro"/>
</dbReference>
<keyword evidence="11" id="KW-1185">Reference proteome</keyword>
<keyword evidence="5" id="KW-0496">Mitochondrion</keyword>
<dbReference type="PANTHER" id="PTHR13231">
    <property type="entry name" value="MITOCHONDRIAL RIBOSOMAL PROTEIN S31"/>
    <property type="match status" value="1"/>
</dbReference>
<keyword evidence="3" id="KW-0809">Transit peptide</keyword>
<evidence type="ECO:0000256" key="7">
    <source>
        <dbReference type="ARBA" id="ARBA00035133"/>
    </source>
</evidence>
<organism evidence="10 11">
    <name type="scientific">Brachionus calyciflorus</name>
    <dbReference type="NCBI Taxonomy" id="104777"/>
    <lineage>
        <taxon>Eukaryota</taxon>
        <taxon>Metazoa</taxon>
        <taxon>Spiralia</taxon>
        <taxon>Gnathifera</taxon>
        <taxon>Rotifera</taxon>
        <taxon>Eurotatoria</taxon>
        <taxon>Monogononta</taxon>
        <taxon>Pseudotrocha</taxon>
        <taxon>Ploima</taxon>
        <taxon>Brachionidae</taxon>
        <taxon>Brachionus</taxon>
    </lineage>
</organism>
<dbReference type="GO" id="GO:0005763">
    <property type="term" value="C:mitochondrial small ribosomal subunit"/>
    <property type="evidence" value="ECO:0007669"/>
    <property type="project" value="InterPro"/>
</dbReference>
<evidence type="ECO:0000256" key="5">
    <source>
        <dbReference type="ARBA" id="ARBA00023128"/>
    </source>
</evidence>
<gene>
    <name evidence="10" type="ORF">OXX778_LOCUS7331</name>
</gene>
<dbReference type="OrthoDB" id="5989925at2759"/>
<dbReference type="AlphaFoldDB" id="A0A813TYS3"/>
<feature type="compositionally biased region" description="Basic and acidic residues" evidence="9">
    <location>
        <begin position="192"/>
        <end position="206"/>
    </location>
</feature>
<reference evidence="10" key="1">
    <citation type="submission" date="2021-02" db="EMBL/GenBank/DDBJ databases">
        <authorList>
            <person name="Nowell W R."/>
        </authorList>
    </citation>
    <scope>NUCLEOTIDE SEQUENCE</scope>
    <source>
        <strain evidence="10">Ploen Becks lab</strain>
    </source>
</reference>
<comment type="caution">
    <text evidence="10">The sequence shown here is derived from an EMBL/GenBank/DDBJ whole genome shotgun (WGS) entry which is preliminary data.</text>
</comment>
<protein>
    <recommendedName>
        <fullName evidence="7">Small ribosomal subunit protein mS31</fullName>
    </recommendedName>
    <alternativeName>
        <fullName evidence="8">28S ribosomal protein S31, mitochondrial</fullName>
    </alternativeName>
</protein>
<evidence type="ECO:0000313" key="11">
    <source>
        <dbReference type="Proteomes" id="UP000663879"/>
    </source>
</evidence>
<feature type="compositionally biased region" description="Basic residues" evidence="9">
    <location>
        <begin position="136"/>
        <end position="146"/>
    </location>
</feature>
<evidence type="ECO:0000256" key="2">
    <source>
        <dbReference type="ARBA" id="ARBA00011057"/>
    </source>
</evidence>
<evidence type="ECO:0000256" key="6">
    <source>
        <dbReference type="ARBA" id="ARBA00023274"/>
    </source>
</evidence>
<feature type="compositionally biased region" description="Acidic residues" evidence="9">
    <location>
        <begin position="320"/>
        <end position="331"/>
    </location>
</feature>
<evidence type="ECO:0000256" key="1">
    <source>
        <dbReference type="ARBA" id="ARBA00004173"/>
    </source>
</evidence>
<accession>A0A813TYS3</accession>
<feature type="compositionally biased region" description="Basic and acidic residues" evidence="9">
    <location>
        <begin position="154"/>
        <end position="176"/>
    </location>
</feature>